<dbReference type="PANTHER" id="PTHR41287">
    <property type="match status" value="1"/>
</dbReference>
<dbReference type="InterPro" id="IPR005021">
    <property type="entry name" value="Terminase_largesu-like"/>
</dbReference>
<proteinExistence type="predicted"/>
<dbReference type="Gene3D" id="3.30.420.240">
    <property type="match status" value="1"/>
</dbReference>
<dbReference type="Gene3D" id="3.40.50.300">
    <property type="entry name" value="P-loop containing nucleotide triphosphate hydrolases"/>
    <property type="match status" value="1"/>
</dbReference>
<dbReference type="Proteomes" id="UP000286954">
    <property type="component" value="Chromosome"/>
</dbReference>
<sequence>MGRRGPGATPAPKDQGENVFPLFEGKLTAPTLPAPVRRWRDEEGLSRAERVIAFLEDLPITSGAHAGRKMTIRPWQRDIVNGIYATDSDGARPVRTAVVSMPRKNGKTALAAGLALAHLLGPEAEPRGQVYSAAVDRDQAALIYNEMVAMIKADPEFSRRVNVQAFAKRIEDYETGSTYAALSSDARKGHGLNASFVIYDELAQARDRKLFESLATSMGARAEPLMVVISTQAADDTHFLSELIDYGQQVLSGVTQDPSFHLTLYNAPEDADPWDEATWYACNPALDDFRSLEEFRTFAKRAARVPSLESTFRNLYLNQRVDAEARFINRVEWESCATVPDRRALRGKACFGGLDLGATRDLTALVLVFPDEQGGFDVLPYFWCPRDLLREKEDAERVPYFTWANKGFIEATPGKSTDYGYVVQRLGELAQEFDIKSIAYDRWRIEELRRQLDAEGVNLRLTEWGQGFKDMSPAVDALETSIIDSKLRHGAHPILTWNASNAVVDRDAAGNRKLSKDKSREKIDGLVALAMAIGLSRRDTGERRSPSCLTDGPIILM</sequence>
<dbReference type="OrthoDB" id="9760250at2"/>
<dbReference type="InterPro" id="IPR027417">
    <property type="entry name" value="P-loop_NTPase"/>
</dbReference>
<dbReference type="InterPro" id="IPR046462">
    <property type="entry name" value="TerL_nuclease"/>
</dbReference>
<dbReference type="PANTHER" id="PTHR41287:SF1">
    <property type="entry name" value="PROTEIN YMFN"/>
    <property type="match status" value="1"/>
</dbReference>
<dbReference type="InterPro" id="IPR046461">
    <property type="entry name" value="TerL_ATPase"/>
</dbReference>
<dbReference type="GO" id="GO:0004519">
    <property type="term" value="F:endonuclease activity"/>
    <property type="evidence" value="ECO:0007669"/>
    <property type="project" value="InterPro"/>
</dbReference>
<name>A0A3T0E722_9PROT</name>
<reference evidence="1 2" key="1">
    <citation type="submission" date="2016-12" db="EMBL/GenBank/DDBJ databases">
        <title>The genome of dimorphic prosthecate Glycocaulis alkaliphilus 6b-8t, isolated from crude oil dictates its adaptability in petroleum environments.</title>
        <authorList>
            <person name="Wu X.-L."/>
            <person name="Geng S."/>
        </authorList>
    </citation>
    <scope>NUCLEOTIDE SEQUENCE [LARGE SCALE GENOMIC DNA]</scope>
    <source>
        <strain evidence="1 2">6B-8</strain>
    </source>
</reference>
<keyword evidence="2" id="KW-1185">Reference proteome</keyword>
<dbReference type="KEGG" id="gak:X907_0512"/>
<dbReference type="EMBL" id="CP018911">
    <property type="protein sequence ID" value="AZU03060.1"/>
    <property type="molecule type" value="Genomic_DNA"/>
</dbReference>
<dbReference type="Pfam" id="PF20441">
    <property type="entry name" value="TerL_nuclease"/>
    <property type="match status" value="1"/>
</dbReference>
<organism evidence="1 2">
    <name type="scientific">Glycocaulis alkaliphilus</name>
    <dbReference type="NCBI Taxonomy" id="1434191"/>
    <lineage>
        <taxon>Bacteria</taxon>
        <taxon>Pseudomonadati</taxon>
        <taxon>Pseudomonadota</taxon>
        <taxon>Alphaproteobacteria</taxon>
        <taxon>Maricaulales</taxon>
        <taxon>Maricaulaceae</taxon>
        <taxon>Glycocaulis</taxon>
    </lineage>
</organism>
<dbReference type="Pfam" id="PF03354">
    <property type="entry name" value="TerL_ATPase"/>
    <property type="match status" value="1"/>
</dbReference>
<dbReference type="RefSeq" id="WP_127565484.1">
    <property type="nucleotide sequence ID" value="NZ_BMFB01000002.1"/>
</dbReference>
<evidence type="ECO:0000313" key="1">
    <source>
        <dbReference type="EMBL" id="AZU03060.1"/>
    </source>
</evidence>
<gene>
    <name evidence="1" type="ORF">X907_0512</name>
</gene>
<dbReference type="AlphaFoldDB" id="A0A3T0E722"/>
<accession>A0A3T0E722</accession>
<evidence type="ECO:0000313" key="2">
    <source>
        <dbReference type="Proteomes" id="UP000286954"/>
    </source>
</evidence>
<protein>
    <submittedName>
        <fullName evidence="1">Terminase</fullName>
    </submittedName>
</protein>